<comment type="caution">
    <text evidence="1">The sequence shown here is derived from an EMBL/GenBank/DDBJ whole genome shotgun (WGS) entry which is preliminary data.</text>
</comment>
<dbReference type="EMBL" id="BARS01055037">
    <property type="protein sequence ID" value="GAG42552.1"/>
    <property type="molecule type" value="Genomic_DNA"/>
</dbReference>
<sequence length="35" mass="3916">SGDITARLSEKFAEIRAGSWWSAARLTWSLDAYIS</sequence>
<gene>
    <name evidence="1" type="ORF">S01H1_81345</name>
</gene>
<feature type="non-terminal residue" evidence="1">
    <location>
        <position position="1"/>
    </location>
</feature>
<reference evidence="1" key="1">
    <citation type="journal article" date="2014" name="Front. Microbiol.">
        <title>High frequency of phylogenetically diverse reductive dehalogenase-homologous genes in deep subseafloor sedimentary metagenomes.</title>
        <authorList>
            <person name="Kawai M."/>
            <person name="Futagami T."/>
            <person name="Toyoda A."/>
            <person name="Takaki Y."/>
            <person name="Nishi S."/>
            <person name="Hori S."/>
            <person name="Arai W."/>
            <person name="Tsubouchi T."/>
            <person name="Morono Y."/>
            <person name="Uchiyama I."/>
            <person name="Ito T."/>
            <person name="Fujiyama A."/>
            <person name="Inagaki F."/>
            <person name="Takami H."/>
        </authorList>
    </citation>
    <scope>NUCLEOTIDE SEQUENCE</scope>
    <source>
        <strain evidence="1">Expedition CK06-06</strain>
    </source>
</reference>
<dbReference type="AlphaFoldDB" id="X0Y5I5"/>
<proteinExistence type="predicted"/>
<accession>X0Y5I5</accession>
<protein>
    <submittedName>
        <fullName evidence="1">Uncharacterized protein</fullName>
    </submittedName>
</protein>
<evidence type="ECO:0000313" key="1">
    <source>
        <dbReference type="EMBL" id="GAG42552.1"/>
    </source>
</evidence>
<organism evidence="1">
    <name type="scientific">marine sediment metagenome</name>
    <dbReference type="NCBI Taxonomy" id="412755"/>
    <lineage>
        <taxon>unclassified sequences</taxon>
        <taxon>metagenomes</taxon>
        <taxon>ecological metagenomes</taxon>
    </lineage>
</organism>
<name>X0Y5I5_9ZZZZ</name>